<keyword evidence="1" id="KW-1133">Transmembrane helix</keyword>
<protein>
    <recommendedName>
        <fullName evidence="4">Redox-active disulfide protein 2</fullName>
    </recommendedName>
</protein>
<dbReference type="EMBL" id="CP115859">
    <property type="protein sequence ID" value="WBV60559.1"/>
    <property type="molecule type" value="Genomic_DNA"/>
</dbReference>
<proteinExistence type="predicted"/>
<keyword evidence="1" id="KW-0812">Transmembrane</keyword>
<name>A0ABY7QLM9_9FLAO</name>
<dbReference type="RefSeq" id="WP_271148881.1">
    <property type="nucleotide sequence ID" value="NZ_CP115859.1"/>
</dbReference>
<feature type="transmembrane region" description="Helical" evidence="1">
    <location>
        <begin position="21"/>
        <end position="43"/>
    </location>
</feature>
<organism evidence="2 3">
    <name type="scientific">Chryseobacterium camelliae</name>
    <dbReference type="NCBI Taxonomy" id="1265445"/>
    <lineage>
        <taxon>Bacteria</taxon>
        <taxon>Pseudomonadati</taxon>
        <taxon>Bacteroidota</taxon>
        <taxon>Flavobacteriia</taxon>
        <taxon>Flavobacteriales</taxon>
        <taxon>Weeksellaceae</taxon>
        <taxon>Chryseobacterium group</taxon>
        <taxon>Chryseobacterium</taxon>
    </lineage>
</organism>
<gene>
    <name evidence="2" type="ORF">PFY12_00220</name>
</gene>
<evidence type="ECO:0000256" key="1">
    <source>
        <dbReference type="SAM" id="Phobius"/>
    </source>
</evidence>
<reference evidence="2 3" key="1">
    <citation type="submission" date="2023-01" db="EMBL/GenBank/DDBJ databases">
        <title>Complete genome of Chryseobacterium camelliae VAN22-5A.</title>
        <authorList>
            <person name="Zong G."/>
            <person name="Cao G."/>
        </authorList>
    </citation>
    <scope>NUCLEOTIDE SEQUENCE [LARGE SCALE GENOMIC DNA]</scope>
    <source>
        <strain evidence="2 3">VAN22-5A</strain>
    </source>
</reference>
<evidence type="ECO:0008006" key="4">
    <source>
        <dbReference type="Google" id="ProtNLM"/>
    </source>
</evidence>
<feature type="transmembrane region" description="Helical" evidence="1">
    <location>
        <begin position="49"/>
        <end position="69"/>
    </location>
</feature>
<accession>A0ABY7QLM9</accession>
<keyword evidence="1" id="KW-0472">Membrane</keyword>
<dbReference type="Proteomes" id="UP001210978">
    <property type="component" value="Chromosome"/>
</dbReference>
<evidence type="ECO:0000313" key="3">
    <source>
        <dbReference type="Proteomes" id="UP001210978"/>
    </source>
</evidence>
<evidence type="ECO:0000313" key="2">
    <source>
        <dbReference type="EMBL" id="WBV60559.1"/>
    </source>
</evidence>
<keyword evidence="3" id="KW-1185">Reference proteome</keyword>
<sequence length="82" mass="9313">MKNQKFKELTLEQLHAQKKRVQSITIAMAILLLIAFCILFYLAVSTKKFVLIAPAIGSFITILPTLIVLTQINQEIKSRNLQ</sequence>